<dbReference type="AlphaFoldDB" id="A0A7W6RG89"/>
<gene>
    <name evidence="2" type="ORF">GGD89_002954</name>
</gene>
<organism evidence="2 3">
    <name type="scientific">Roseospira visakhapatnamensis</name>
    <dbReference type="NCBI Taxonomy" id="390880"/>
    <lineage>
        <taxon>Bacteria</taxon>
        <taxon>Pseudomonadati</taxon>
        <taxon>Pseudomonadota</taxon>
        <taxon>Alphaproteobacteria</taxon>
        <taxon>Rhodospirillales</taxon>
        <taxon>Rhodospirillaceae</taxon>
        <taxon>Roseospira</taxon>
    </lineage>
</organism>
<feature type="region of interest" description="Disordered" evidence="1">
    <location>
        <begin position="1"/>
        <end position="24"/>
    </location>
</feature>
<dbReference type="Proteomes" id="UP000554286">
    <property type="component" value="Unassembled WGS sequence"/>
</dbReference>
<evidence type="ECO:0000313" key="2">
    <source>
        <dbReference type="EMBL" id="MBB4267313.1"/>
    </source>
</evidence>
<dbReference type="EMBL" id="JACIGK010000025">
    <property type="protein sequence ID" value="MBB4267313.1"/>
    <property type="molecule type" value="Genomic_DNA"/>
</dbReference>
<reference evidence="2 3" key="1">
    <citation type="submission" date="2020-08" db="EMBL/GenBank/DDBJ databases">
        <title>Genome sequencing of Purple Non-Sulfur Bacteria from various extreme environments.</title>
        <authorList>
            <person name="Mayer M."/>
        </authorList>
    </citation>
    <scope>NUCLEOTIDE SEQUENCE [LARGE SCALE GENOMIC DNA]</scope>
    <source>
        <strain evidence="2 3">JA131</strain>
    </source>
</reference>
<evidence type="ECO:0000313" key="3">
    <source>
        <dbReference type="Proteomes" id="UP000554286"/>
    </source>
</evidence>
<protein>
    <submittedName>
        <fullName evidence="2">Uncharacterized protein</fullName>
    </submittedName>
</protein>
<sequence length="120" mass="12639">MDVHLGDRQHDGPRGASPPLQGPREERLVAAPALGHLHGDGAGGRVHFLRLVAVGVALARVAALVTAGAEVPVALHPHGEIEERGERLGHALRPGLDELFHQRGDNLTLGVLHPVPLFGD</sequence>
<feature type="compositionally biased region" description="Basic and acidic residues" evidence="1">
    <location>
        <begin position="1"/>
        <end position="13"/>
    </location>
</feature>
<comment type="caution">
    <text evidence="2">The sequence shown here is derived from an EMBL/GenBank/DDBJ whole genome shotgun (WGS) entry which is preliminary data.</text>
</comment>
<accession>A0A7W6RG89</accession>
<proteinExistence type="predicted"/>
<keyword evidence="3" id="KW-1185">Reference proteome</keyword>
<evidence type="ECO:0000256" key="1">
    <source>
        <dbReference type="SAM" id="MobiDB-lite"/>
    </source>
</evidence>
<name>A0A7W6RG89_9PROT</name>